<dbReference type="PROSITE" id="PS50294">
    <property type="entry name" value="WD_REPEATS_REGION"/>
    <property type="match status" value="1"/>
</dbReference>
<dbReference type="InterPro" id="IPR015943">
    <property type="entry name" value="WD40/YVTN_repeat-like_dom_sf"/>
</dbReference>
<proteinExistence type="predicted"/>
<dbReference type="SMART" id="SM00320">
    <property type="entry name" value="WD40"/>
    <property type="match status" value="5"/>
</dbReference>
<dbReference type="PROSITE" id="PS00678">
    <property type="entry name" value="WD_REPEATS_1"/>
    <property type="match status" value="1"/>
</dbReference>
<dbReference type="GeneID" id="9058397"/>
<reference evidence="5 6" key="1">
    <citation type="submission" date="2008-07" db="EMBL/GenBank/DDBJ databases">
        <authorList>
            <person name="El-Sayed N."/>
            <person name="Caler E."/>
            <person name="Inman J."/>
            <person name="Amedeo P."/>
            <person name="Hass B."/>
            <person name="Wortman J."/>
        </authorList>
    </citation>
    <scope>NUCLEOTIDE SEQUENCE [LARGE SCALE GENOMIC DNA]</scope>
    <source>
        <strain evidence="6">ATCC 50983 / TXsc</strain>
    </source>
</reference>
<dbReference type="InterPro" id="IPR039328">
    <property type="entry name" value="WDR89"/>
</dbReference>
<dbReference type="InterPro" id="IPR036322">
    <property type="entry name" value="WD40_repeat_dom_sf"/>
</dbReference>
<dbReference type="PANTHER" id="PTHR22889:SF0">
    <property type="entry name" value="WD REPEAT-CONTAINING PROTEIN 89"/>
    <property type="match status" value="1"/>
</dbReference>
<dbReference type="RefSeq" id="XP_002788090.1">
    <property type="nucleotide sequence ID" value="XM_002788044.1"/>
</dbReference>
<evidence type="ECO:0000256" key="1">
    <source>
        <dbReference type="ARBA" id="ARBA00022574"/>
    </source>
</evidence>
<feature type="compositionally biased region" description="Basic and acidic residues" evidence="4">
    <location>
        <begin position="356"/>
        <end position="365"/>
    </location>
</feature>
<evidence type="ECO:0000256" key="3">
    <source>
        <dbReference type="PROSITE-ProRule" id="PRU00221"/>
    </source>
</evidence>
<dbReference type="Pfam" id="PF00400">
    <property type="entry name" value="WD40"/>
    <property type="match status" value="2"/>
</dbReference>
<dbReference type="InterPro" id="IPR001680">
    <property type="entry name" value="WD40_rpt"/>
</dbReference>
<feature type="region of interest" description="Disordered" evidence="4">
    <location>
        <begin position="350"/>
        <end position="375"/>
    </location>
</feature>
<keyword evidence="2" id="KW-0677">Repeat</keyword>
<keyword evidence="6" id="KW-1185">Reference proteome</keyword>
<dbReference type="OrthoDB" id="25131at2759"/>
<dbReference type="AlphaFoldDB" id="C5K6G6"/>
<evidence type="ECO:0000256" key="2">
    <source>
        <dbReference type="ARBA" id="ARBA00022737"/>
    </source>
</evidence>
<dbReference type="Proteomes" id="UP000007800">
    <property type="component" value="Unassembled WGS sequence"/>
</dbReference>
<name>C5K6G6_PERM5</name>
<keyword evidence="1 3" id="KW-0853">WD repeat</keyword>
<sequence length="375" mass="39796">MAVGQPIQFLPIARHVDKKGGYVFRICLLPSSLAIASQQRVGAKVNSVIRILDEATLSEMSLLPACHDQPITDLQVIPASHGRGLVSSSRDGTVKLWDLRSSGGPVGTIVCSSNRRDAQLFGASINTNNVLAVGLDSDVALYDVKSGNSKPYFTYTEAHMDIVNCVKFHPTRTNLCLTGGDDTLINVLDVTDLNNEDDGQAPKVTLSAEDSVRSVSAAGPTGDLLVVSTCTERLQVWNASTAQRCLESSGIREHPLLCASQGEQEDMQLGYIIDAQYDAPSDRLYILGGSTNGTVVCCELADAAELTTHGVFHTGLGDRGHEGVVRSAVLDTTRGTVFTGGEDGAVVSWGPNAGESRPELKDTRKGPRGVAASPY</sequence>
<protein>
    <submittedName>
        <fullName evidence="5">Uncharacterized protein</fullName>
    </submittedName>
</protein>
<organism evidence="6">
    <name type="scientific">Perkinsus marinus (strain ATCC 50983 / TXsc)</name>
    <dbReference type="NCBI Taxonomy" id="423536"/>
    <lineage>
        <taxon>Eukaryota</taxon>
        <taxon>Sar</taxon>
        <taxon>Alveolata</taxon>
        <taxon>Perkinsozoa</taxon>
        <taxon>Perkinsea</taxon>
        <taxon>Perkinsida</taxon>
        <taxon>Perkinsidae</taxon>
        <taxon>Perkinsus</taxon>
    </lineage>
</organism>
<accession>C5K6G6</accession>
<dbReference type="PROSITE" id="PS50082">
    <property type="entry name" value="WD_REPEATS_2"/>
    <property type="match status" value="1"/>
</dbReference>
<evidence type="ECO:0000313" key="5">
    <source>
        <dbReference type="EMBL" id="EER19886.1"/>
    </source>
</evidence>
<dbReference type="InterPro" id="IPR019775">
    <property type="entry name" value="WD40_repeat_CS"/>
</dbReference>
<dbReference type="EMBL" id="GG670888">
    <property type="protein sequence ID" value="EER19886.1"/>
    <property type="molecule type" value="Genomic_DNA"/>
</dbReference>
<dbReference type="OMA" id="YHEKTDK"/>
<evidence type="ECO:0000313" key="6">
    <source>
        <dbReference type="Proteomes" id="UP000007800"/>
    </source>
</evidence>
<dbReference type="InParanoid" id="C5K6G6"/>
<dbReference type="SUPFAM" id="SSF50978">
    <property type="entry name" value="WD40 repeat-like"/>
    <property type="match status" value="1"/>
</dbReference>
<feature type="repeat" description="WD" evidence="3">
    <location>
        <begin position="64"/>
        <end position="101"/>
    </location>
</feature>
<dbReference type="PANTHER" id="PTHR22889">
    <property type="entry name" value="WD REPEAT-CONTAINING PROTEIN 89"/>
    <property type="match status" value="1"/>
</dbReference>
<dbReference type="Gene3D" id="2.130.10.10">
    <property type="entry name" value="YVTN repeat-like/Quinoprotein amine dehydrogenase"/>
    <property type="match status" value="2"/>
</dbReference>
<evidence type="ECO:0000256" key="4">
    <source>
        <dbReference type="SAM" id="MobiDB-lite"/>
    </source>
</evidence>
<gene>
    <name evidence="5" type="ORF">Pmar_PMAR006778</name>
</gene>